<dbReference type="Gene3D" id="3.60.21.10">
    <property type="match status" value="1"/>
</dbReference>
<name>A0A831PRD6_9BACT</name>
<evidence type="ECO:0000259" key="1">
    <source>
        <dbReference type="Pfam" id="PF00149"/>
    </source>
</evidence>
<comment type="caution">
    <text evidence="2">The sequence shown here is derived from an EMBL/GenBank/DDBJ whole genome shotgun (WGS) entry which is preliminary data.</text>
</comment>
<accession>A0A831PRD6</accession>
<evidence type="ECO:0000313" key="2">
    <source>
        <dbReference type="EMBL" id="HDR52613.1"/>
    </source>
</evidence>
<dbReference type="AlphaFoldDB" id="A0A831PRD6"/>
<organism evidence="2">
    <name type="scientific">Mariniphaga anaerophila</name>
    <dbReference type="NCBI Taxonomy" id="1484053"/>
    <lineage>
        <taxon>Bacteria</taxon>
        <taxon>Pseudomonadati</taxon>
        <taxon>Bacteroidota</taxon>
        <taxon>Bacteroidia</taxon>
        <taxon>Marinilabiliales</taxon>
        <taxon>Prolixibacteraceae</taxon>
        <taxon>Mariniphaga</taxon>
    </lineage>
</organism>
<dbReference type="InterPro" id="IPR004843">
    <property type="entry name" value="Calcineurin-like_PHP"/>
</dbReference>
<sequence>MSKNAKAQISFGVFADCQYCDCETSNTRFYRNSLQKLEKAITHFNQNEKLEFVVNVGDLIDRNFASFTPLKPILQKLNKPVYHLPGNHDFEVEPEHLKKVPKELGLSAMYYSLVKKDWMFVFLDGTDISFFTADKEKVKLAEKMSVRLKAEGKPNYHPWNGGIGEQQLNWLNNQLQQAESENLNVAIFCHHPLLPFESHALWNQGKVLSMLENYSCVKLWMNGHNHAGNYVFQSGIHFITLKGMVETENENAFGEVIFSNKEIEIKGFGREENRKFTIR</sequence>
<proteinExistence type="predicted"/>
<protein>
    <recommendedName>
        <fullName evidence="1">Calcineurin-like phosphoesterase domain-containing protein</fullName>
    </recommendedName>
</protein>
<dbReference type="PANTHER" id="PTHR16509:SF1">
    <property type="entry name" value="MANGANESE-DEPENDENT ADP-RIBOSE_CDP-ALCOHOL DIPHOSPHATASE"/>
    <property type="match status" value="1"/>
</dbReference>
<dbReference type="PANTHER" id="PTHR16509">
    <property type="match status" value="1"/>
</dbReference>
<dbReference type="Proteomes" id="UP000886047">
    <property type="component" value="Unassembled WGS sequence"/>
</dbReference>
<dbReference type="InterPro" id="IPR029052">
    <property type="entry name" value="Metallo-depent_PP-like"/>
</dbReference>
<reference evidence="2" key="1">
    <citation type="journal article" date="2020" name="mSystems">
        <title>Genome- and Community-Level Interaction Insights into Carbon Utilization and Element Cycling Functions of Hydrothermarchaeota in Hydrothermal Sediment.</title>
        <authorList>
            <person name="Zhou Z."/>
            <person name="Liu Y."/>
            <person name="Xu W."/>
            <person name="Pan J."/>
            <person name="Luo Z.H."/>
            <person name="Li M."/>
        </authorList>
    </citation>
    <scope>NUCLEOTIDE SEQUENCE [LARGE SCALE GENOMIC DNA]</scope>
    <source>
        <strain evidence="2">SpSt-1217</strain>
    </source>
</reference>
<dbReference type="Pfam" id="PF00149">
    <property type="entry name" value="Metallophos"/>
    <property type="match status" value="1"/>
</dbReference>
<dbReference type="GO" id="GO:0016787">
    <property type="term" value="F:hydrolase activity"/>
    <property type="evidence" value="ECO:0007669"/>
    <property type="project" value="InterPro"/>
</dbReference>
<dbReference type="SUPFAM" id="SSF56300">
    <property type="entry name" value="Metallo-dependent phosphatases"/>
    <property type="match status" value="1"/>
</dbReference>
<dbReference type="EMBL" id="DSDK01000757">
    <property type="protein sequence ID" value="HDR52613.1"/>
    <property type="molecule type" value="Genomic_DNA"/>
</dbReference>
<gene>
    <name evidence="2" type="ORF">ENN90_13510</name>
</gene>
<feature type="domain" description="Calcineurin-like phosphoesterase" evidence="1">
    <location>
        <begin position="11"/>
        <end position="227"/>
    </location>
</feature>